<feature type="compositionally biased region" description="Basic and acidic residues" evidence="1">
    <location>
        <begin position="474"/>
        <end position="493"/>
    </location>
</feature>
<accession>A0A1G4ARP3</accession>
<feature type="region of interest" description="Disordered" evidence="1">
    <location>
        <begin position="428"/>
        <end position="543"/>
    </location>
</feature>
<dbReference type="OrthoDB" id="5521299at2759"/>
<feature type="compositionally biased region" description="Basic and acidic residues" evidence="1">
    <location>
        <begin position="519"/>
        <end position="532"/>
    </location>
</feature>
<feature type="compositionally biased region" description="Basic and acidic residues" evidence="1">
    <location>
        <begin position="428"/>
        <end position="442"/>
    </location>
</feature>
<dbReference type="EMBL" id="MJBS01000168">
    <property type="protein sequence ID" value="OHE91830.1"/>
    <property type="molecule type" value="Genomic_DNA"/>
</dbReference>
<dbReference type="RefSeq" id="XP_022469002.1">
    <property type="nucleotide sequence ID" value="XM_022624456.1"/>
</dbReference>
<dbReference type="GeneID" id="34565966"/>
<proteinExistence type="predicted"/>
<feature type="domain" description="LYR motif-containing protein Cup1-like N-terminal" evidence="2">
    <location>
        <begin position="16"/>
        <end position="118"/>
    </location>
</feature>
<evidence type="ECO:0000259" key="2">
    <source>
        <dbReference type="Pfam" id="PF20263"/>
    </source>
</evidence>
<evidence type="ECO:0000256" key="1">
    <source>
        <dbReference type="SAM" id="MobiDB-lite"/>
    </source>
</evidence>
<feature type="compositionally biased region" description="Low complexity" evidence="1">
    <location>
        <begin position="458"/>
        <end position="471"/>
    </location>
</feature>
<keyword evidence="4" id="KW-1185">Reference proteome</keyword>
<dbReference type="Proteomes" id="UP000176998">
    <property type="component" value="Unassembled WGS sequence"/>
</dbReference>
<gene>
    <name evidence="3" type="ORF">CORC01_12838</name>
</gene>
<organism evidence="3 4">
    <name type="scientific">Colletotrichum orchidophilum</name>
    <dbReference type="NCBI Taxonomy" id="1209926"/>
    <lineage>
        <taxon>Eukaryota</taxon>
        <taxon>Fungi</taxon>
        <taxon>Dikarya</taxon>
        <taxon>Ascomycota</taxon>
        <taxon>Pezizomycotina</taxon>
        <taxon>Sordariomycetes</taxon>
        <taxon>Hypocreomycetidae</taxon>
        <taxon>Glomerellales</taxon>
        <taxon>Glomerellaceae</taxon>
        <taxon>Colletotrichum</taxon>
    </lineage>
</organism>
<evidence type="ECO:0000313" key="4">
    <source>
        <dbReference type="Proteomes" id="UP000176998"/>
    </source>
</evidence>
<comment type="caution">
    <text evidence="3">The sequence shown here is derived from an EMBL/GenBank/DDBJ whole genome shotgun (WGS) entry which is preliminary data.</text>
</comment>
<dbReference type="InterPro" id="IPR046896">
    <property type="entry name" value="Cup1-like_N"/>
</dbReference>
<reference evidence="3 4" key="1">
    <citation type="submission" date="2016-09" db="EMBL/GenBank/DDBJ databases">
        <authorList>
            <person name="Capua I."/>
            <person name="De Benedictis P."/>
            <person name="Joannis T."/>
            <person name="Lombin L.H."/>
            <person name="Cattoli G."/>
        </authorList>
    </citation>
    <scope>NUCLEOTIDE SEQUENCE [LARGE SCALE GENOMIC DNA]</scope>
    <source>
        <strain evidence="3 4">IMI 309357</strain>
    </source>
</reference>
<protein>
    <recommendedName>
        <fullName evidence="2">LYR motif-containing protein Cup1-like N-terminal domain-containing protein</fullName>
    </recommendedName>
</protein>
<evidence type="ECO:0000313" key="3">
    <source>
        <dbReference type="EMBL" id="OHE91830.1"/>
    </source>
</evidence>
<name>A0A1G4ARP3_9PEZI</name>
<dbReference type="AlphaFoldDB" id="A0A1G4ARP3"/>
<dbReference type="Pfam" id="PF20263">
    <property type="entry name" value="LYRM2-like"/>
    <property type="match status" value="1"/>
</dbReference>
<sequence length="543" mass="62237">MRTRIPLPHPVQPLHVYRHLLRSASYFPPSMRPFLDHRIQTSFRDERERMAEREPAILTSLNPAEAREKEEDRRYKVLADAKQKIPVLQAAVEGDQARLRRVMWHVFGRLGKQRRELMASFVVKAPDPNADPAELEERAKKKAIWREIMKERAKVHPWDREYTRDEPAPWLRQHLSPMEENWDLPKLDRYLKAQKTQQRMVTGAAFPRGTIGDLDPQKKVPEQDIWGRPVALRRVTKIVRRFWKAQADKIMPPVSQADWESLEQLACGEAPPEMYRMLKRRSIAVPIGAPPLSNEFLIRRKQIASLLDNGGNELDQWQWQASAQLPVRNAERAGARKLTLLTGKRDFGPYSQASRLTLEYDVGTRGIIEQPSSTSVYSKRNLRREYQKMWQATSYMKGAESKAARPVWGRIEPKLPMATAAHRHLFEGVDAKGRMPKPELPKIEMTSNAIPNGEEAKSSGSKQIGSGSQLGTTREPRSKSPGSRKSESPRDLETTPGSFANFKFSNPRDSKPHYSRITKSSDSRRAKPDIFDVKMGGQQGRRS</sequence>